<dbReference type="STRING" id="153721.MYP_3053"/>
<dbReference type="RefSeq" id="WP_045464846.1">
    <property type="nucleotide sequence ID" value="NZ_BBLT01000006.1"/>
</dbReference>
<dbReference type="EMBL" id="BBLT01000006">
    <property type="protein sequence ID" value="GAL85824.1"/>
    <property type="molecule type" value="Genomic_DNA"/>
</dbReference>
<accession>A0A098LHA5</accession>
<name>A0A098LHA5_9BACT</name>
<keyword evidence="3" id="KW-0346">Stress response</keyword>
<dbReference type="Gene3D" id="3.30.420.40">
    <property type="match status" value="3"/>
</dbReference>
<dbReference type="AlphaFoldDB" id="A0A098LHA5"/>
<reference evidence="3 4" key="1">
    <citation type="submission" date="2014-09" db="EMBL/GenBank/DDBJ databases">
        <title>Sporocytophaga myxococcoides PG-01 genome sequencing.</title>
        <authorList>
            <person name="Liu L."/>
            <person name="Gao P.J."/>
            <person name="Chen G.J."/>
            <person name="Wang L.S."/>
        </authorList>
    </citation>
    <scope>NUCLEOTIDE SEQUENCE [LARGE SCALE GENOMIC DNA]</scope>
    <source>
        <strain evidence="3 4">PG-01</strain>
    </source>
</reference>
<dbReference type="GO" id="GO:0005524">
    <property type="term" value="F:ATP binding"/>
    <property type="evidence" value="ECO:0007669"/>
    <property type="project" value="UniProtKB-KW"/>
</dbReference>
<sequence length="413" mass="47037">MANHIYGIDFGTSNSVLAIANKDSKEIKHVISEQSVIHFTESSQISIGKKAVEHYIQNNLKGRLLKSVKTLLPQASFTFTYIYGKKYTAEDLVCLLLKSLKKEADEYLGEEVTEVIMGRPVVFSEDPEKDKLAEKRLLAAAKKAGFENIWFQYEPIGAGFLYEQSIEKPEVVLIGDFGGGTSDFTLMRLDRNNLNLADRKSQIINTGGIHIGGDDFDALIMWHKMVSYFGYGLKYESFGKMLDLPVHIYRSLCEWEQMAFLKEGKLRKSLDSYYLYTQRNPAIQRLMTFIDQNLGFSLFRKIEKAKIELSEKSFADIQFSEAGIEIQEHLELNEFNEFAIKEVSKIEAFLSEFIEKSGVPHSEINNIFLTGGTSSLQAVRNIFTNKFSDEKIHRGDNFNSVAQGLALSYFYRN</sequence>
<dbReference type="InterPro" id="IPR042054">
    <property type="entry name" value="YegD-like"/>
</dbReference>
<organism evidence="3 4">
    <name type="scientific">Sporocytophaga myxococcoides</name>
    <dbReference type="NCBI Taxonomy" id="153721"/>
    <lineage>
        <taxon>Bacteria</taxon>
        <taxon>Pseudomonadati</taxon>
        <taxon>Bacteroidota</taxon>
        <taxon>Cytophagia</taxon>
        <taxon>Cytophagales</taxon>
        <taxon>Cytophagaceae</taxon>
        <taxon>Sporocytophaga</taxon>
    </lineage>
</organism>
<dbReference type="eggNOG" id="COG0443">
    <property type="taxonomic scope" value="Bacteria"/>
</dbReference>
<keyword evidence="4" id="KW-1185">Reference proteome</keyword>
<dbReference type="SUPFAM" id="SSF53067">
    <property type="entry name" value="Actin-like ATPase domain"/>
    <property type="match status" value="2"/>
</dbReference>
<dbReference type="CDD" id="cd10231">
    <property type="entry name" value="ASKHA_NBD_HSP70_YegD-like"/>
    <property type="match status" value="1"/>
</dbReference>
<comment type="caution">
    <text evidence="3">The sequence shown here is derived from an EMBL/GenBank/DDBJ whole genome shotgun (WGS) entry which is preliminary data.</text>
</comment>
<protein>
    <submittedName>
        <fullName evidence="3">Heat shock protein</fullName>
    </submittedName>
</protein>
<dbReference type="PANTHER" id="PTHR19375">
    <property type="entry name" value="HEAT SHOCK PROTEIN 70KDA"/>
    <property type="match status" value="1"/>
</dbReference>
<dbReference type="Pfam" id="PF00012">
    <property type="entry name" value="HSP70"/>
    <property type="match status" value="2"/>
</dbReference>
<dbReference type="Proteomes" id="UP000030185">
    <property type="component" value="Unassembled WGS sequence"/>
</dbReference>
<dbReference type="GO" id="GO:0140662">
    <property type="term" value="F:ATP-dependent protein folding chaperone"/>
    <property type="evidence" value="ECO:0007669"/>
    <property type="project" value="InterPro"/>
</dbReference>
<gene>
    <name evidence="3" type="ORF">MYP_3053</name>
</gene>
<dbReference type="OrthoDB" id="9807934at2"/>
<evidence type="ECO:0000313" key="4">
    <source>
        <dbReference type="Proteomes" id="UP000030185"/>
    </source>
</evidence>
<dbReference type="InterPro" id="IPR013126">
    <property type="entry name" value="Hsp_70_fam"/>
</dbReference>
<keyword evidence="1" id="KW-0547">Nucleotide-binding</keyword>
<proteinExistence type="predicted"/>
<keyword evidence="2" id="KW-0067">ATP-binding</keyword>
<evidence type="ECO:0000313" key="3">
    <source>
        <dbReference type="EMBL" id="GAL85824.1"/>
    </source>
</evidence>
<dbReference type="InterPro" id="IPR043129">
    <property type="entry name" value="ATPase_NBD"/>
</dbReference>
<dbReference type="Gene3D" id="3.90.640.10">
    <property type="entry name" value="Actin, Chain A, domain 4"/>
    <property type="match status" value="2"/>
</dbReference>
<evidence type="ECO:0000256" key="2">
    <source>
        <dbReference type="ARBA" id="ARBA00022840"/>
    </source>
</evidence>
<evidence type="ECO:0000256" key="1">
    <source>
        <dbReference type="ARBA" id="ARBA00022741"/>
    </source>
</evidence>